<sequence length="250" mass="29174">MRRYIGLQFVALLLLMGMSVPAFAVKHVTVHHARRHFRWVRWHPMFKPSHESLLIQNAEIDRLELPRIQDETELEALKADGSLVPIIPSETLRIEPSLDPSRRYCRPWTLDFVDDISQAYYNRFHQQIQVNSAVRTVKVQRKLRRRNRNAAPADGDTASSHLAGVTVDLQRRGMTKEQILWMEHYLFYMKALGLVEPEEERRHWCFHIMVSGHYSEWRETQNIVPLERPDNDHPDSDPPQAQVALGSGSN</sequence>
<dbReference type="InterPro" id="IPR043769">
    <property type="entry name" value="DUF5715"/>
</dbReference>
<dbReference type="SUPFAM" id="SSF55166">
    <property type="entry name" value="Hedgehog/DD-peptidase"/>
    <property type="match status" value="1"/>
</dbReference>
<proteinExistence type="predicted"/>
<keyword evidence="2" id="KW-0732">Signal</keyword>
<dbReference type="Proteomes" id="UP000238701">
    <property type="component" value="Unassembled WGS sequence"/>
</dbReference>
<feature type="chain" id="PRO_5015557418" description="Peptidase M15A C-terminal domain-containing protein" evidence="2">
    <location>
        <begin position="25"/>
        <end position="250"/>
    </location>
</feature>
<gene>
    <name evidence="3" type="ORF">SBA1_1030030</name>
</gene>
<feature type="compositionally biased region" description="Basic and acidic residues" evidence="1">
    <location>
        <begin position="227"/>
        <end position="236"/>
    </location>
</feature>
<accession>A0A2U3JXC6</accession>
<evidence type="ECO:0000313" key="4">
    <source>
        <dbReference type="Proteomes" id="UP000238701"/>
    </source>
</evidence>
<feature type="region of interest" description="Disordered" evidence="1">
    <location>
        <begin position="226"/>
        <end position="250"/>
    </location>
</feature>
<organism evidence="3 4">
    <name type="scientific">Candidatus Sulfotelmatobacter kueseliae</name>
    <dbReference type="NCBI Taxonomy" id="2042962"/>
    <lineage>
        <taxon>Bacteria</taxon>
        <taxon>Pseudomonadati</taxon>
        <taxon>Acidobacteriota</taxon>
        <taxon>Terriglobia</taxon>
        <taxon>Terriglobales</taxon>
        <taxon>Candidatus Korobacteraceae</taxon>
        <taxon>Candidatus Sulfotelmatobacter</taxon>
    </lineage>
</organism>
<evidence type="ECO:0008006" key="5">
    <source>
        <dbReference type="Google" id="ProtNLM"/>
    </source>
</evidence>
<evidence type="ECO:0000313" key="3">
    <source>
        <dbReference type="EMBL" id="SPF32096.1"/>
    </source>
</evidence>
<name>A0A2U3JXC6_9BACT</name>
<evidence type="ECO:0000256" key="1">
    <source>
        <dbReference type="SAM" id="MobiDB-lite"/>
    </source>
</evidence>
<dbReference type="EMBL" id="OMOD01000006">
    <property type="protein sequence ID" value="SPF32096.1"/>
    <property type="molecule type" value="Genomic_DNA"/>
</dbReference>
<dbReference type="InterPro" id="IPR009045">
    <property type="entry name" value="Zn_M74/Hedgehog-like"/>
</dbReference>
<feature type="signal peptide" evidence="2">
    <location>
        <begin position="1"/>
        <end position="24"/>
    </location>
</feature>
<protein>
    <recommendedName>
        <fullName evidence="5">Peptidase M15A C-terminal domain-containing protein</fullName>
    </recommendedName>
</protein>
<dbReference type="Pfam" id="PF18979">
    <property type="entry name" value="DUF5715"/>
    <property type="match status" value="1"/>
</dbReference>
<dbReference type="AlphaFoldDB" id="A0A2U3JXC6"/>
<dbReference type="OrthoDB" id="105479at2"/>
<reference evidence="4" key="1">
    <citation type="submission" date="2018-02" db="EMBL/GenBank/DDBJ databases">
        <authorList>
            <person name="Hausmann B."/>
        </authorList>
    </citation>
    <scope>NUCLEOTIDE SEQUENCE [LARGE SCALE GENOMIC DNA]</scope>
    <source>
        <strain evidence="4">Peat soil MAG SbA1</strain>
    </source>
</reference>
<evidence type="ECO:0000256" key="2">
    <source>
        <dbReference type="SAM" id="SignalP"/>
    </source>
</evidence>